<sequence length="63" mass="7179">MTIDMHRETATILQFPLQPRLRLEGGKTIAGGYERAVVVVDTCWYHEEAVRDATPKPERPKPC</sequence>
<gene>
    <name evidence="1" type="ORF">E2F50_03290</name>
</gene>
<dbReference type="InterPro" id="IPR021232">
    <property type="entry name" value="DUF2735"/>
</dbReference>
<keyword evidence="2" id="KW-1185">Reference proteome</keyword>
<dbReference type="EMBL" id="SMTL01000001">
    <property type="protein sequence ID" value="TDK39165.1"/>
    <property type="molecule type" value="Genomic_DNA"/>
</dbReference>
<organism evidence="1 2">
    <name type="scientific">Rhizobium deserti</name>
    <dbReference type="NCBI Taxonomy" id="2547961"/>
    <lineage>
        <taxon>Bacteria</taxon>
        <taxon>Pseudomonadati</taxon>
        <taxon>Pseudomonadota</taxon>
        <taxon>Alphaproteobacteria</taxon>
        <taxon>Hyphomicrobiales</taxon>
        <taxon>Rhizobiaceae</taxon>
        <taxon>Rhizobium/Agrobacterium group</taxon>
        <taxon>Rhizobium</taxon>
    </lineage>
</organism>
<accession>A0A4R5UMQ3</accession>
<comment type="caution">
    <text evidence="1">The sequence shown here is derived from an EMBL/GenBank/DDBJ whole genome shotgun (WGS) entry which is preliminary data.</text>
</comment>
<protein>
    <submittedName>
        <fullName evidence="1">DUF2735 domain-containing protein</fullName>
    </submittedName>
</protein>
<proteinExistence type="predicted"/>
<name>A0A4R5UMQ3_9HYPH</name>
<dbReference type="Pfam" id="PF10931">
    <property type="entry name" value="DUF2735"/>
    <property type="match status" value="1"/>
</dbReference>
<dbReference type="Proteomes" id="UP000295238">
    <property type="component" value="Unassembled WGS sequence"/>
</dbReference>
<reference evidence="1 2" key="1">
    <citation type="submission" date="2019-03" db="EMBL/GenBank/DDBJ databases">
        <title>Rhizobium sp. nov., an bacterium isolated from biocrust in Mu Us Desert.</title>
        <authorList>
            <person name="Lixiong L."/>
        </authorList>
    </citation>
    <scope>NUCLEOTIDE SEQUENCE [LARGE SCALE GENOMIC DNA]</scope>
    <source>
        <strain evidence="1 2">SPY-1</strain>
    </source>
</reference>
<dbReference type="OrthoDB" id="8001436at2"/>
<dbReference type="RefSeq" id="WP_133314614.1">
    <property type="nucleotide sequence ID" value="NZ_SMTL01000001.1"/>
</dbReference>
<evidence type="ECO:0000313" key="1">
    <source>
        <dbReference type="EMBL" id="TDK39165.1"/>
    </source>
</evidence>
<evidence type="ECO:0000313" key="2">
    <source>
        <dbReference type="Proteomes" id="UP000295238"/>
    </source>
</evidence>
<dbReference type="AlphaFoldDB" id="A0A4R5UMQ3"/>